<feature type="domain" description="DUF1659" evidence="1">
    <location>
        <begin position="21"/>
        <end position="85"/>
    </location>
</feature>
<sequence length="87" mass="9870">MELCLFLPLHSIYRVKGGEEMLKELTLVLTFVASVDENGRETKKARRFNQVRLDLTNSQALELQGLISELTGETYVTAELTEQKVVN</sequence>
<dbReference type="Proteomes" id="UP000294843">
    <property type="component" value="Unassembled WGS sequence"/>
</dbReference>
<protein>
    <submittedName>
        <fullName evidence="2">DUF1659 domain-containing protein</fullName>
    </submittedName>
</protein>
<accession>A0A4R6C2H8</accession>
<dbReference type="OrthoDB" id="2418447at2"/>
<dbReference type="InterPro" id="IPR012454">
    <property type="entry name" value="DUF1659"/>
</dbReference>
<comment type="caution">
    <text evidence="2">The sequence shown here is derived from an EMBL/GenBank/DDBJ whole genome shotgun (WGS) entry which is preliminary data.</text>
</comment>
<reference evidence="2 3" key="1">
    <citation type="submission" date="2019-01" db="EMBL/GenBank/DDBJ databases">
        <title>Draft genome sequences of the type strains of six Macrococcus species.</title>
        <authorList>
            <person name="Mazhar S."/>
            <person name="Altermann E."/>
            <person name="Hill C."/>
            <person name="Mcauliffe O."/>
        </authorList>
    </citation>
    <scope>NUCLEOTIDE SEQUENCE [LARGE SCALE GENOMIC DNA]</scope>
    <source>
        <strain evidence="2 3">ATCC 51825</strain>
    </source>
</reference>
<evidence type="ECO:0000313" key="3">
    <source>
        <dbReference type="Proteomes" id="UP000294843"/>
    </source>
</evidence>
<dbReference type="Pfam" id="PF07872">
    <property type="entry name" value="DUF1659"/>
    <property type="match status" value="1"/>
</dbReference>
<name>A0A4R6C2H8_9STAP</name>
<evidence type="ECO:0000313" key="2">
    <source>
        <dbReference type="EMBL" id="TDM15361.1"/>
    </source>
</evidence>
<keyword evidence="3" id="KW-1185">Reference proteome</keyword>
<gene>
    <name evidence="2" type="ORF">ERX55_00180</name>
</gene>
<proteinExistence type="predicted"/>
<dbReference type="EMBL" id="SCWF01000001">
    <property type="protein sequence ID" value="TDM15361.1"/>
    <property type="molecule type" value="Genomic_DNA"/>
</dbReference>
<organism evidence="2 3">
    <name type="scientific">Macrococcus bovicus</name>
    <dbReference type="NCBI Taxonomy" id="69968"/>
    <lineage>
        <taxon>Bacteria</taxon>
        <taxon>Bacillati</taxon>
        <taxon>Bacillota</taxon>
        <taxon>Bacilli</taxon>
        <taxon>Bacillales</taxon>
        <taxon>Staphylococcaceae</taxon>
        <taxon>Macrococcus</taxon>
    </lineage>
</organism>
<evidence type="ECO:0000259" key="1">
    <source>
        <dbReference type="Pfam" id="PF07872"/>
    </source>
</evidence>
<dbReference type="AlphaFoldDB" id="A0A4R6C2H8"/>